<dbReference type="KEGG" id="tog:HNI00_12980"/>
<dbReference type="RefSeq" id="WP_316786774.1">
    <property type="nucleotide sequence ID" value="NZ_CP053540.1"/>
</dbReference>
<protein>
    <submittedName>
        <fullName evidence="2">Uncharacterized protein</fullName>
    </submittedName>
</protein>
<reference evidence="2" key="1">
    <citation type="submission" date="2020-05" db="EMBL/GenBank/DDBJ databases">
        <authorList>
            <person name="Zhu T."/>
            <person name="Keshari N."/>
            <person name="Lu X."/>
        </authorList>
    </citation>
    <scope>NUCLEOTIDE SEQUENCE</scope>
    <source>
        <strain evidence="2">NK1-22</strain>
    </source>
</reference>
<gene>
    <name evidence="2" type="ORF">HNI00_12980</name>
</gene>
<name>A0AA97BA79_9CYAN</name>
<proteinExistence type="predicted"/>
<sequence>MVTALEGNLPPGEAQDDDPAMGETAEAVWERAIFRGGRADVYQQSERRAIA</sequence>
<dbReference type="EMBL" id="CP053540">
    <property type="protein sequence ID" value="WOB43960.1"/>
    <property type="molecule type" value="Genomic_DNA"/>
</dbReference>
<organism evidence="2">
    <name type="scientific">Thermoleptolyngbya oregonensis NK1-22</name>
    <dbReference type="NCBI Taxonomy" id="2547457"/>
    <lineage>
        <taxon>Bacteria</taxon>
        <taxon>Bacillati</taxon>
        <taxon>Cyanobacteriota</taxon>
        <taxon>Cyanophyceae</taxon>
        <taxon>Oculatellales</taxon>
        <taxon>Oculatellaceae</taxon>
        <taxon>Thermoleptolyngbya</taxon>
    </lineage>
</organism>
<accession>A0AA97BA79</accession>
<feature type="region of interest" description="Disordered" evidence="1">
    <location>
        <begin position="1"/>
        <end position="23"/>
    </location>
</feature>
<evidence type="ECO:0000313" key="2">
    <source>
        <dbReference type="EMBL" id="WOB43960.1"/>
    </source>
</evidence>
<dbReference type="AlphaFoldDB" id="A0AA97BA79"/>
<evidence type="ECO:0000256" key="1">
    <source>
        <dbReference type="SAM" id="MobiDB-lite"/>
    </source>
</evidence>